<evidence type="ECO:0000313" key="2">
    <source>
        <dbReference type="EMBL" id="KFA86874.1"/>
    </source>
</evidence>
<sequence length="220" mass="23578">MKKLAGYAVLALLAACRPDPGLSDYENQGPSNPGTGDPDTDPDVLPGPFPYQTGQRRLGVGFYEGGRSDDIAVDNTTTHVYLYDGTVTLEPSNTRVEGKAADLVVHAGKAWLGLGVHWNSTRNLSTWKTLHVSLRSSDPGFASVKVGMNYLDGTDKSVQLDVEKYGYRNDGEWHHLAIPLADFTAGGLKLNVVSSPFVLIAGGGAPADKLLLDNLYFTAE</sequence>
<gene>
    <name evidence="2" type="ORF">Q664_51780</name>
</gene>
<organism evidence="2 3">
    <name type="scientific">Archangium violaceum Cb vi76</name>
    <dbReference type="NCBI Taxonomy" id="1406225"/>
    <lineage>
        <taxon>Bacteria</taxon>
        <taxon>Pseudomonadati</taxon>
        <taxon>Myxococcota</taxon>
        <taxon>Myxococcia</taxon>
        <taxon>Myxococcales</taxon>
        <taxon>Cystobacterineae</taxon>
        <taxon>Archangiaceae</taxon>
        <taxon>Archangium</taxon>
    </lineage>
</organism>
<protein>
    <recommendedName>
        <fullName evidence="4">Lipoprotein</fullName>
    </recommendedName>
</protein>
<accession>A0A084SEI9</accession>
<reference evidence="2 3" key="1">
    <citation type="submission" date="2014-07" db="EMBL/GenBank/DDBJ databases">
        <title>Draft Genome Sequence of Gephyronic Acid Producer, Cystobacter violaceus Strain Cb vi76.</title>
        <authorList>
            <person name="Stevens D.C."/>
            <person name="Young J."/>
            <person name="Carmichael R."/>
            <person name="Tan J."/>
            <person name="Taylor R.E."/>
        </authorList>
    </citation>
    <scope>NUCLEOTIDE SEQUENCE [LARGE SCALE GENOMIC DNA]</scope>
    <source>
        <strain evidence="2 3">Cb vi76</strain>
    </source>
</reference>
<dbReference type="AlphaFoldDB" id="A0A084SEI9"/>
<evidence type="ECO:0000313" key="3">
    <source>
        <dbReference type="Proteomes" id="UP000028547"/>
    </source>
</evidence>
<name>A0A084SEI9_9BACT</name>
<evidence type="ECO:0000256" key="1">
    <source>
        <dbReference type="SAM" id="MobiDB-lite"/>
    </source>
</evidence>
<feature type="region of interest" description="Disordered" evidence="1">
    <location>
        <begin position="21"/>
        <end position="51"/>
    </location>
</feature>
<evidence type="ECO:0008006" key="4">
    <source>
        <dbReference type="Google" id="ProtNLM"/>
    </source>
</evidence>
<dbReference type="Proteomes" id="UP000028547">
    <property type="component" value="Unassembled WGS sequence"/>
</dbReference>
<dbReference type="EMBL" id="JPMI01000423">
    <property type="protein sequence ID" value="KFA86874.1"/>
    <property type="molecule type" value="Genomic_DNA"/>
</dbReference>
<comment type="caution">
    <text evidence="2">The sequence shown here is derived from an EMBL/GenBank/DDBJ whole genome shotgun (WGS) entry which is preliminary data.</text>
</comment>
<proteinExistence type="predicted"/>
<dbReference type="InterPro" id="IPR008979">
    <property type="entry name" value="Galactose-bd-like_sf"/>
</dbReference>
<dbReference type="SUPFAM" id="SSF49785">
    <property type="entry name" value="Galactose-binding domain-like"/>
    <property type="match status" value="1"/>
</dbReference>
<dbReference type="Gene3D" id="2.60.120.430">
    <property type="entry name" value="Galactose-binding lectin"/>
    <property type="match status" value="1"/>
</dbReference>
<dbReference type="PROSITE" id="PS51257">
    <property type="entry name" value="PROKAR_LIPOPROTEIN"/>
    <property type="match status" value="1"/>
</dbReference>
<dbReference type="RefSeq" id="WP_043414353.1">
    <property type="nucleotide sequence ID" value="NZ_JPMI01000423.1"/>
</dbReference>